<protein>
    <submittedName>
        <fullName evidence="2">Uncharacterized protein</fullName>
    </submittedName>
</protein>
<proteinExistence type="predicted"/>
<feature type="transmembrane region" description="Helical" evidence="1">
    <location>
        <begin position="6"/>
        <end position="26"/>
    </location>
</feature>
<accession>B0VHZ8</accession>
<gene>
    <name evidence="2" type="ordered locus">CLOAM1107</name>
</gene>
<dbReference type="STRING" id="459349.CLOAM1107"/>
<keyword evidence="1" id="KW-0812">Transmembrane</keyword>
<keyword evidence="1" id="KW-0472">Membrane</keyword>
<sequence length="57" mass="6259">MWAIGLAVLVTGIVYALILLAIAELFKVFADISISTRATLNQVIDANIRKVETENKQ</sequence>
<evidence type="ECO:0000313" key="2">
    <source>
        <dbReference type="EMBL" id="CAO80969.1"/>
    </source>
</evidence>
<keyword evidence="1" id="KW-1133">Transmembrane helix</keyword>
<reference evidence="2 3" key="1">
    <citation type="journal article" date="2008" name="J. Bacteriol.">
        <title>'Candidatus Cloacamonas acidaminovorans': genome sequence reconstruction provides a first glimpse of a new bacterial division.</title>
        <authorList>
            <person name="Pelletier E."/>
            <person name="Kreimeyer A."/>
            <person name="Bocs S."/>
            <person name="Rouy Z."/>
            <person name="Gyapay G."/>
            <person name="Chouari R."/>
            <person name="Riviere D."/>
            <person name="Ganesan A."/>
            <person name="Daegelen P."/>
            <person name="Sghir A."/>
            <person name="Cohen G.N."/>
            <person name="Medigue C."/>
            <person name="Weissenbach J."/>
            <person name="Le Paslier D."/>
        </authorList>
    </citation>
    <scope>NUCLEOTIDE SEQUENCE [LARGE SCALE GENOMIC DNA]</scope>
    <source>
        <strain evidence="3">Evry</strain>
    </source>
</reference>
<dbReference type="EMBL" id="CU466930">
    <property type="protein sequence ID" value="CAO80969.1"/>
    <property type="molecule type" value="Genomic_DNA"/>
</dbReference>
<dbReference type="Proteomes" id="UP000002019">
    <property type="component" value="Chromosome"/>
</dbReference>
<organism evidence="2 3">
    <name type="scientific">Cloacimonas acidaminovorans (strain Evry)</name>
    <dbReference type="NCBI Taxonomy" id="459349"/>
    <lineage>
        <taxon>Bacteria</taxon>
        <taxon>Pseudomonadati</taxon>
        <taxon>Candidatus Cloacimonadota</taxon>
        <taxon>Candidatus Cloacimonadia</taxon>
        <taxon>Candidatus Cloacimonadales</taxon>
        <taxon>Candidatus Cloacimonadaceae</taxon>
        <taxon>Candidatus Cloacimonas</taxon>
    </lineage>
</organism>
<dbReference type="AlphaFoldDB" id="B0VHZ8"/>
<dbReference type="KEGG" id="caci:CLOAM1107"/>
<evidence type="ECO:0000313" key="3">
    <source>
        <dbReference type="Proteomes" id="UP000002019"/>
    </source>
</evidence>
<evidence type="ECO:0000256" key="1">
    <source>
        <dbReference type="SAM" id="Phobius"/>
    </source>
</evidence>
<keyword evidence="3" id="KW-1185">Reference proteome</keyword>
<name>B0VHZ8_CLOAI</name>
<dbReference type="HOGENOM" id="CLU_2988381_0_0_0"/>